<evidence type="ECO:0000256" key="4">
    <source>
        <dbReference type="ARBA" id="ARBA00023136"/>
    </source>
</evidence>
<dbReference type="Proteomes" id="UP001610563">
    <property type="component" value="Unassembled WGS sequence"/>
</dbReference>
<keyword evidence="9" id="KW-1185">Reference proteome</keyword>
<evidence type="ECO:0000256" key="2">
    <source>
        <dbReference type="ARBA" id="ARBA00022692"/>
    </source>
</evidence>
<feature type="compositionally biased region" description="Low complexity" evidence="5">
    <location>
        <begin position="392"/>
        <end position="401"/>
    </location>
</feature>
<evidence type="ECO:0000256" key="6">
    <source>
        <dbReference type="SAM" id="Phobius"/>
    </source>
</evidence>
<dbReference type="EMBL" id="JBFTWV010000065">
    <property type="protein sequence ID" value="KAL2789408.1"/>
    <property type="molecule type" value="Genomic_DNA"/>
</dbReference>
<gene>
    <name evidence="8" type="ORF">BJX66DRAFT_339397</name>
</gene>
<organism evidence="8 9">
    <name type="scientific">Aspergillus keveii</name>
    <dbReference type="NCBI Taxonomy" id="714993"/>
    <lineage>
        <taxon>Eukaryota</taxon>
        <taxon>Fungi</taxon>
        <taxon>Dikarya</taxon>
        <taxon>Ascomycota</taxon>
        <taxon>Pezizomycotina</taxon>
        <taxon>Eurotiomycetes</taxon>
        <taxon>Eurotiomycetidae</taxon>
        <taxon>Eurotiales</taxon>
        <taxon>Aspergillaceae</taxon>
        <taxon>Aspergillus</taxon>
        <taxon>Aspergillus subgen. Nidulantes</taxon>
    </lineage>
</organism>
<feature type="transmembrane region" description="Helical" evidence="6">
    <location>
        <begin position="442"/>
        <end position="461"/>
    </location>
</feature>
<dbReference type="PANTHER" id="PTHR23501:SF198">
    <property type="entry name" value="AZOLE RESISTANCE PROTEIN 1-RELATED"/>
    <property type="match status" value="1"/>
</dbReference>
<feature type="transmembrane region" description="Helical" evidence="6">
    <location>
        <begin position="292"/>
        <end position="311"/>
    </location>
</feature>
<feature type="region of interest" description="Disordered" evidence="5">
    <location>
        <begin position="392"/>
        <end position="424"/>
    </location>
</feature>
<feature type="transmembrane region" description="Helical" evidence="6">
    <location>
        <begin position="473"/>
        <end position="492"/>
    </location>
</feature>
<feature type="transmembrane region" description="Helical" evidence="6">
    <location>
        <begin position="188"/>
        <end position="210"/>
    </location>
</feature>
<evidence type="ECO:0000313" key="8">
    <source>
        <dbReference type="EMBL" id="KAL2789408.1"/>
    </source>
</evidence>
<name>A0ABR4G1K8_9EURO</name>
<feature type="transmembrane region" description="Helical" evidence="6">
    <location>
        <begin position="155"/>
        <end position="176"/>
    </location>
</feature>
<feature type="transmembrane region" description="Helical" evidence="6">
    <location>
        <begin position="331"/>
        <end position="356"/>
    </location>
</feature>
<dbReference type="PROSITE" id="PS50850">
    <property type="entry name" value="MFS"/>
    <property type="match status" value="1"/>
</dbReference>
<feature type="transmembrane region" description="Helical" evidence="6">
    <location>
        <begin position="504"/>
        <end position="530"/>
    </location>
</feature>
<protein>
    <submittedName>
        <fullName evidence="8">MFS general substrate transporter</fullName>
    </submittedName>
</protein>
<dbReference type="InterPro" id="IPR036259">
    <property type="entry name" value="MFS_trans_sf"/>
</dbReference>
<feature type="transmembrane region" description="Helical" evidence="6">
    <location>
        <begin position="100"/>
        <end position="118"/>
    </location>
</feature>
<keyword evidence="3 6" id="KW-1133">Transmembrane helix</keyword>
<feature type="transmembrane region" description="Helical" evidence="6">
    <location>
        <begin position="222"/>
        <end position="240"/>
    </location>
</feature>
<evidence type="ECO:0000313" key="9">
    <source>
        <dbReference type="Proteomes" id="UP001610563"/>
    </source>
</evidence>
<feature type="compositionally biased region" description="Pro residues" evidence="5">
    <location>
        <begin position="402"/>
        <end position="416"/>
    </location>
</feature>
<dbReference type="Gene3D" id="1.20.1720.10">
    <property type="entry name" value="Multidrug resistance protein D"/>
    <property type="match status" value="1"/>
</dbReference>
<feature type="transmembrane region" description="Helical" evidence="6">
    <location>
        <begin position="130"/>
        <end position="149"/>
    </location>
</feature>
<evidence type="ECO:0000256" key="1">
    <source>
        <dbReference type="ARBA" id="ARBA00004141"/>
    </source>
</evidence>
<keyword evidence="2 6" id="KW-0812">Transmembrane</keyword>
<feature type="transmembrane region" description="Helical" evidence="6">
    <location>
        <begin position="368"/>
        <end position="388"/>
    </location>
</feature>
<dbReference type="InterPro" id="IPR020846">
    <property type="entry name" value="MFS_dom"/>
</dbReference>
<feature type="transmembrane region" description="Helical" evidence="6">
    <location>
        <begin position="62"/>
        <end position="88"/>
    </location>
</feature>
<dbReference type="SUPFAM" id="SSF103473">
    <property type="entry name" value="MFS general substrate transporter"/>
    <property type="match status" value="1"/>
</dbReference>
<evidence type="ECO:0000259" key="7">
    <source>
        <dbReference type="PROSITE" id="PS50850"/>
    </source>
</evidence>
<dbReference type="InterPro" id="IPR011701">
    <property type="entry name" value="MFS"/>
</dbReference>
<comment type="subcellular location">
    <subcellularLocation>
        <location evidence="1">Membrane</location>
        <topology evidence="1">Multi-pass membrane protein</topology>
    </subcellularLocation>
</comment>
<evidence type="ECO:0000256" key="3">
    <source>
        <dbReference type="ARBA" id="ARBA00022989"/>
    </source>
</evidence>
<feature type="domain" description="Major facilitator superfamily (MFS) profile" evidence="7">
    <location>
        <begin position="65"/>
        <end position="606"/>
    </location>
</feature>
<sequence length="618" mass="64729">MATLVPEIDPCKATPRILTAEPSKEEAITANNDTPLHLIEAHAGSEDLDQDHSQYPDRLPKLVLAIIALVVIQTLQGLDTTIVSTAIPKITDQFHALGDIGWYPSSYILTFCSFQLIWGKLYTFYAAKWTYLVALFVFELGSFLCGIAPSSTGFIVGRAIAGLGGGGTAAGSLVLVTHLLPPPRRPPLIGVLCATFGCGAAIGPLLGGAITDNPAMTWRWCFYINLPLGAAAAAIVVVFIPRNKPPGLGTPFRDRLLQMDLLGAVLLIPGIVCLLLALQWGGTQYPWSDGRIIGLLVVALVLGTSFILTQICRKDEERVMLPPRLIKDPRVWTSTILGASASGSFFVVLYNLPIWFQAVKGASAAGSGLMNLPLTISFLVASTLGGMLSSGNSSASASTSPAPSPAPSRSPYPAPCSRPGRSNQRFLPTCVRRLKPPSGTTVLALLTLSSPILSSSGSGLLSTLSPQSSTAKWIGYQILVGAGAGLGMQLSLTGVQSMARHSDITMGTTIILLCQNLTVTVLTSVAATVLNLQLHARLRADVPGLPGGAGAVTGAGATGFRGIVPHELIPDVLEVYNGAVTRTFLVAVGAACFGIGGILWVPLTWRRARAANEALSSG</sequence>
<feature type="transmembrane region" description="Helical" evidence="6">
    <location>
        <begin position="584"/>
        <end position="603"/>
    </location>
</feature>
<keyword evidence="4 6" id="KW-0472">Membrane</keyword>
<comment type="caution">
    <text evidence="8">The sequence shown here is derived from an EMBL/GenBank/DDBJ whole genome shotgun (WGS) entry which is preliminary data.</text>
</comment>
<feature type="transmembrane region" description="Helical" evidence="6">
    <location>
        <begin position="261"/>
        <end position="280"/>
    </location>
</feature>
<accession>A0ABR4G1K8</accession>
<dbReference type="PANTHER" id="PTHR23501">
    <property type="entry name" value="MAJOR FACILITATOR SUPERFAMILY"/>
    <property type="match status" value="1"/>
</dbReference>
<evidence type="ECO:0000256" key="5">
    <source>
        <dbReference type="SAM" id="MobiDB-lite"/>
    </source>
</evidence>
<proteinExistence type="predicted"/>
<reference evidence="8 9" key="1">
    <citation type="submission" date="2024-07" db="EMBL/GenBank/DDBJ databases">
        <title>Section-level genome sequencing and comparative genomics of Aspergillus sections Usti and Cavernicolus.</title>
        <authorList>
            <consortium name="Lawrence Berkeley National Laboratory"/>
            <person name="Nybo J.L."/>
            <person name="Vesth T.C."/>
            <person name="Theobald S."/>
            <person name="Frisvad J.C."/>
            <person name="Larsen T.O."/>
            <person name="Kjaerboelling I."/>
            <person name="Rothschild-Mancinelli K."/>
            <person name="Lyhne E.K."/>
            <person name="Kogle M.E."/>
            <person name="Barry K."/>
            <person name="Clum A."/>
            <person name="Na H."/>
            <person name="Ledsgaard L."/>
            <person name="Lin J."/>
            <person name="Lipzen A."/>
            <person name="Kuo A."/>
            <person name="Riley R."/>
            <person name="Mondo S."/>
            <person name="Labutti K."/>
            <person name="Haridas S."/>
            <person name="Pangalinan J."/>
            <person name="Salamov A.A."/>
            <person name="Simmons B.A."/>
            <person name="Magnuson J.K."/>
            <person name="Chen J."/>
            <person name="Drula E."/>
            <person name="Henrissat B."/>
            <person name="Wiebenga A."/>
            <person name="Lubbers R.J."/>
            <person name="Gomes A.C."/>
            <person name="Makela M.R."/>
            <person name="Stajich J."/>
            <person name="Grigoriev I.V."/>
            <person name="Mortensen U.H."/>
            <person name="De Vries R.P."/>
            <person name="Baker S.E."/>
            <person name="Andersen M.R."/>
        </authorList>
    </citation>
    <scope>NUCLEOTIDE SEQUENCE [LARGE SCALE GENOMIC DNA]</scope>
    <source>
        <strain evidence="8 9">CBS 209.92</strain>
    </source>
</reference>
<dbReference type="Pfam" id="PF07690">
    <property type="entry name" value="MFS_1"/>
    <property type="match status" value="1"/>
</dbReference>